<dbReference type="Pfam" id="PF06580">
    <property type="entry name" value="His_kinase"/>
    <property type="match status" value="1"/>
</dbReference>
<evidence type="ECO:0000256" key="2">
    <source>
        <dbReference type="ARBA" id="ARBA00004370"/>
    </source>
</evidence>
<dbReference type="PANTHER" id="PTHR34220">
    <property type="entry name" value="SENSOR HISTIDINE KINASE YPDA"/>
    <property type="match status" value="1"/>
</dbReference>
<keyword evidence="8" id="KW-0812">Transmembrane</keyword>
<keyword evidence="5" id="KW-0808">Transferase</keyword>
<evidence type="ECO:0000256" key="5">
    <source>
        <dbReference type="ARBA" id="ARBA00022679"/>
    </source>
</evidence>
<sequence>LLLLFIGLFFIKMLSTEIYNNNQEKLSILSMNVENELNTIAKIPTEIHRNATIQNALEESINSELALSDLSSLQRKALKELNWIIADKPNVKSIELLNNKNERISGTTSHDQNFFDGKSLLSIVEESPRTANSGSWYFDKELKESVFVQTIFSTRGSSKMAPIGTVLISVNTMFIQNFLKESPVFSREDFFVLINGKSISSTNWDGQESFLPFIQTKAGQASRENKYEIGKINGNKFFIMSANARIGQNEITFYYFILNHLLVEQLVKAEIFIIITIIFVFSISIYFGKRYLQNLIDPINRLAKQMKKFNGEADLNDLKTISQSTSGPIRSDEIGVLYASFNKLIHQIEELVINDYQSKLLTKEMEYKFLQAQLDPHFLYNTLNSINWMALGKDETEISEMVTSLAFLFRNKLDSGDSFWSLQEEMEVIQAYLNIQSNRFDTRLIFKSDIQDDAFRVRMPKLIIQPLLENAVKYGVEKVDRPVTILLKIVVQETTIKIAVSDDGPGFEKSKDSTNHSTGLGLENIRSRIQLVYGKKATLSIHSKAYDNTTVTILLPKEIEDRNIGISD</sequence>
<name>A0A6G2FHB4_ENTCA</name>
<dbReference type="Gene3D" id="3.30.565.10">
    <property type="entry name" value="Histidine kinase-like ATPase, C-terminal domain"/>
    <property type="match status" value="1"/>
</dbReference>
<dbReference type="RefSeq" id="WP_156236129.1">
    <property type="nucleotide sequence ID" value="NZ_WMHD01000009.1"/>
</dbReference>
<dbReference type="EMBL" id="WMHD01000009">
    <property type="protein sequence ID" value="MUN73876.1"/>
    <property type="molecule type" value="Genomic_DNA"/>
</dbReference>
<evidence type="ECO:0000256" key="1">
    <source>
        <dbReference type="ARBA" id="ARBA00000085"/>
    </source>
</evidence>
<dbReference type="SMART" id="SM00387">
    <property type="entry name" value="HATPase_c"/>
    <property type="match status" value="1"/>
</dbReference>
<dbReference type="GO" id="GO:0000155">
    <property type="term" value="F:phosphorelay sensor kinase activity"/>
    <property type="evidence" value="ECO:0007669"/>
    <property type="project" value="InterPro"/>
</dbReference>
<keyword evidence="8" id="KW-1133">Transmembrane helix</keyword>
<feature type="domain" description="Histidine kinase" evidence="9">
    <location>
        <begin position="463"/>
        <end position="559"/>
    </location>
</feature>
<evidence type="ECO:0000259" key="10">
    <source>
        <dbReference type="PROSITE" id="PS50885"/>
    </source>
</evidence>
<dbReference type="InterPro" id="IPR010559">
    <property type="entry name" value="Sig_transdc_His_kin_internal"/>
</dbReference>
<dbReference type="Pfam" id="PF02518">
    <property type="entry name" value="HATPase_c"/>
    <property type="match status" value="1"/>
</dbReference>
<keyword evidence="4" id="KW-0597">Phosphoprotein</keyword>
<comment type="caution">
    <text evidence="11">The sequence shown here is derived from an EMBL/GenBank/DDBJ whole genome shotgun (WGS) entry which is preliminary data.</text>
</comment>
<dbReference type="AlphaFoldDB" id="A0A6G2FHB4"/>
<protein>
    <recommendedName>
        <fullName evidence="3">histidine kinase</fullName>
        <ecNumber evidence="3">2.7.13.3</ecNumber>
    </recommendedName>
</protein>
<keyword evidence="8" id="KW-0472">Membrane</keyword>
<dbReference type="PROSITE" id="PS50109">
    <property type="entry name" value="HIS_KIN"/>
    <property type="match status" value="1"/>
</dbReference>
<dbReference type="PANTHER" id="PTHR34220:SF7">
    <property type="entry name" value="SENSOR HISTIDINE KINASE YPDA"/>
    <property type="match status" value="1"/>
</dbReference>
<accession>A0A6G2FHB4</accession>
<organism evidence="11">
    <name type="scientific">Enterococcus casseliflavus</name>
    <name type="common">Enterococcus flavescens</name>
    <dbReference type="NCBI Taxonomy" id="37734"/>
    <lineage>
        <taxon>Bacteria</taxon>
        <taxon>Bacillati</taxon>
        <taxon>Bacillota</taxon>
        <taxon>Bacilli</taxon>
        <taxon>Lactobacillales</taxon>
        <taxon>Enterococcaceae</taxon>
        <taxon>Enterococcus</taxon>
    </lineage>
</organism>
<reference evidence="11" key="1">
    <citation type="submission" date="2019-11" db="EMBL/GenBank/DDBJ databases">
        <title>Comparative Genomics of Multidrug-Resistant Enterococcus spp. isolated from Wastewater Treatment Plants.</title>
        <authorList>
            <person name="Sanderson H.A."/>
            <person name="Ortega-Polo R."/>
            <person name="Zaheer R."/>
            <person name="Goji N."/>
            <person name="Amoako K."/>
            <person name="Brown R.S."/>
            <person name="Majury A."/>
            <person name="Liss S.N."/>
            <person name="Mcallister T.A."/>
        </authorList>
    </citation>
    <scope>NUCLEOTIDE SEQUENCE</scope>
    <source>
        <strain evidence="11">B79</strain>
    </source>
</reference>
<evidence type="ECO:0000256" key="4">
    <source>
        <dbReference type="ARBA" id="ARBA00022553"/>
    </source>
</evidence>
<feature type="domain" description="HAMP" evidence="10">
    <location>
        <begin position="293"/>
        <end position="353"/>
    </location>
</feature>
<evidence type="ECO:0000256" key="7">
    <source>
        <dbReference type="ARBA" id="ARBA00023012"/>
    </source>
</evidence>
<dbReference type="GO" id="GO:0016020">
    <property type="term" value="C:membrane"/>
    <property type="evidence" value="ECO:0007669"/>
    <property type="project" value="UniProtKB-SubCell"/>
</dbReference>
<keyword evidence="6" id="KW-0418">Kinase</keyword>
<dbReference type="PRINTS" id="PR00344">
    <property type="entry name" value="BCTRLSENSOR"/>
</dbReference>
<comment type="subcellular location">
    <subcellularLocation>
        <location evidence="2">Membrane</location>
    </subcellularLocation>
</comment>
<proteinExistence type="predicted"/>
<dbReference type="InterPro" id="IPR003660">
    <property type="entry name" value="HAMP_dom"/>
</dbReference>
<keyword evidence="7" id="KW-0902">Two-component regulatory system</keyword>
<evidence type="ECO:0000313" key="11">
    <source>
        <dbReference type="EMBL" id="MUN73876.1"/>
    </source>
</evidence>
<gene>
    <name evidence="11" type="ORF">EZ027_06810</name>
</gene>
<comment type="catalytic activity">
    <reaction evidence="1">
        <text>ATP + protein L-histidine = ADP + protein N-phospho-L-histidine.</text>
        <dbReference type="EC" id="2.7.13.3"/>
    </reaction>
</comment>
<evidence type="ECO:0000256" key="6">
    <source>
        <dbReference type="ARBA" id="ARBA00022777"/>
    </source>
</evidence>
<dbReference type="InterPro" id="IPR050640">
    <property type="entry name" value="Bact_2-comp_sensor_kinase"/>
</dbReference>
<dbReference type="CDD" id="cd06225">
    <property type="entry name" value="HAMP"/>
    <property type="match status" value="1"/>
</dbReference>
<dbReference type="Gene3D" id="6.10.340.10">
    <property type="match status" value="1"/>
</dbReference>
<dbReference type="InterPro" id="IPR005467">
    <property type="entry name" value="His_kinase_dom"/>
</dbReference>
<evidence type="ECO:0000256" key="8">
    <source>
        <dbReference type="SAM" id="Phobius"/>
    </source>
</evidence>
<evidence type="ECO:0000259" key="9">
    <source>
        <dbReference type="PROSITE" id="PS50109"/>
    </source>
</evidence>
<evidence type="ECO:0000256" key="3">
    <source>
        <dbReference type="ARBA" id="ARBA00012438"/>
    </source>
</evidence>
<dbReference type="EC" id="2.7.13.3" evidence="3"/>
<dbReference type="SUPFAM" id="SSF55874">
    <property type="entry name" value="ATPase domain of HSP90 chaperone/DNA topoisomerase II/histidine kinase"/>
    <property type="match status" value="1"/>
</dbReference>
<dbReference type="InterPro" id="IPR003594">
    <property type="entry name" value="HATPase_dom"/>
</dbReference>
<feature type="non-terminal residue" evidence="11">
    <location>
        <position position="1"/>
    </location>
</feature>
<dbReference type="PROSITE" id="PS50885">
    <property type="entry name" value="HAMP"/>
    <property type="match status" value="1"/>
</dbReference>
<feature type="transmembrane region" description="Helical" evidence="8">
    <location>
        <begin position="271"/>
        <end position="288"/>
    </location>
</feature>
<dbReference type="InterPro" id="IPR004358">
    <property type="entry name" value="Sig_transdc_His_kin-like_C"/>
</dbReference>
<dbReference type="InterPro" id="IPR036890">
    <property type="entry name" value="HATPase_C_sf"/>
</dbReference>